<dbReference type="GO" id="GO:0016137">
    <property type="term" value="P:glycoside metabolic process"/>
    <property type="evidence" value="ECO:0007669"/>
    <property type="project" value="UniProtKB-ARBA"/>
</dbReference>
<organism evidence="1 2">
    <name type="scientific">Gaiella occulta</name>
    <dbReference type="NCBI Taxonomy" id="1002870"/>
    <lineage>
        <taxon>Bacteria</taxon>
        <taxon>Bacillati</taxon>
        <taxon>Actinomycetota</taxon>
        <taxon>Thermoleophilia</taxon>
        <taxon>Gaiellales</taxon>
        <taxon>Gaiellaceae</taxon>
        <taxon>Gaiella</taxon>
    </lineage>
</organism>
<name>A0A7M2Z1T8_9ACTN</name>
<dbReference type="SUPFAM" id="SSF102588">
    <property type="entry name" value="LmbE-like"/>
    <property type="match status" value="1"/>
</dbReference>
<reference evidence="2" key="2">
    <citation type="journal article" date="2019" name="MicrobiologyOpen">
        <title>High-quality draft genome sequence of Gaiella occulta isolated from a 150 meter deep mineral water borehole and comparison with the genome sequences of other deep-branching lineages of the phylum Actinobacteria.</title>
        <authorList>
            <person name="Severino R."/>
            <person name="Froufe H.J.C."/>
            <person name="Barroso C."/>
            <person name="Albuquerque L."/>
            <person name="Lobo-da-Cunha A."/>
            <person name="da Costa M.S."/>
            <person name="Egas C."/>
        </authorList>
    </citation>
    <scope>NUCLEOTIDE SEQUENCE [LARGE SCALE GENOMIC DNA]</scope>
    <source>
        <strain evidence="2">F2-233</strain>
    </source>
</reference>
<evidence type="ECO:0008006" key="3">
    <source>
        <dbReference type="Google" id="ProtNLM"/>
    </source>
</evidence>
<keyword evidence="2" id="KW-1185">Reference proteome</keyword>
<dbReference type="EMBL" id="QQZY01000001">
    <property type="protein sequence ID" value="RDI76271.1"/>
    <property type="molecule type" value="Genomic_DNA"/>
</dbReference>
<proteinExistence type="predicted"/>
<reference evidence="1 2" key="1">
    <citation type="submission" date="2018-07" db="EMBL/GenBank/DDBJ databases">
        <title>High-quality-draft genome sequence of Gaiella occulta.</title>
        <authorList>
            <person name="Severino R."/>
            <person name="Froufe H.J.C."/>
            <person name="Rainey F.A."/>
            <person name="Barroso C."/>
            <person name="Albuquerque L."/>
            <person name="Lobo-Da-Cunha A."/>
            <person name="Da Costa M.S."/>
            <person name="Egas C."/>
        </authorList>
    </citation>
    <scope>NUCLEOTIDE SEQUENCE [LARGE SCALE GENOMIC DNA]</scope>
    <source>
        <strain evidence="1 2">F2-233</strain>
    </source>
</reference>
<dbReference type="InterPro" id="IPR003737">
    <property type="entry name" value="GlcNAc_PI_deacetylase-related"/>
</dbReference>
<sequence length="249" mass="27366">MPTETHTEMGGWKIAADLLAASRILVLAPHADDETFACGGTIAKAKALGAEVFVVCVSVGDIEMYGADEPVVTARRRADEFAAAMALLGVDGHEILFRDSERHMRLDALPRRDLVALIEREGRYAIDRLCPDVVILPSRCSNQDHDAVFRAGFTACRPHLPEDKPFVSAVLAADQPQLCWSPETFKPNVYVDISAFLELKLKAHACHASQLRPAPHHGSLENLERLARLRGAEVSVEAAEAFFCHRFLC</sequence>
<dbReference type="PANTHER" id="PTHR12993">
    <property type="entry name" value="N-ACETYLGLUCOSAMINYL-PHOSPHATIDYLINOSITOL DE-N-ACETYLASE-RELATED"/>
    <property type="match status" value="1"/>
</dbReference>
<evidence type="ECO:0000313" key="2">
    <source>
        <dbReference type="Proteomes" id="UP000254134"/>
    </source>
</evidence>
<dbReference type="Proteomes" id="UP000254134">
    <property type="component" value="Unassembled WGS sequence"/>
</dbReference>
<accession>A0A7M2Z1T8</accession>
<dbReference type="Pfam" id="PF02585">
    <property type="entry name" value="PIG-L"/>
    <property type="match status" value="1"/>
</dbReference>
<dbReference type="AlphaFoldDB" id="A0A7M2Z1T8"/>
<dbReference type="GO" id="GO:0016811">
    <property type="term" value="F:hydrolase activity, acting on carbon-nitrogen (but not peptide) bonds, in linear amides"/>
    <property type="evidence" value="ECO:0007669"/>
    <property type="project" value="TreeGrafter"/>
</dbReference>
<dbReference type="InterPro" id="IPR024078">
    <property type="entry name" value="LmbE-like_dom_sf"/>
</dbReference>
<protein>
    <recommendedName>
        <fullName evidence="3">LmbE-like protein</fullName>
    </recommendedName>
</protein>
<evidence type="ECO:0000313" key="1">
    <source>
        <dbReference type="EMBL" id="RDI76271.1"/>
    </source>
</evidence>
<comment type="caution">
    <text evidence="1">The sequence shown here is derived from an EMBL/GenBank/DDBJ whole genome shotgun (WGS) entry which is preliminary data.</text>
</comment>
<dbReference type="PANTHER" id="PTHR12993:SF29">
    <property type="entry name" value="BLR3841 PROTEIN"/>
    <property type="match status" value="1"/>
</dbReference>
<dbReference type="Gene3D" id="3.40.50.10320">
    <property type="entry name" value="LmbE-like"/>
    <property type="match status" value="1"/>
</dbReference>
<gene>
    <name evidence="1" type="ORF">Gocc_0690</name>
</gene>
<dbReference type="RefSeq" id="WP_245904872.1">
    <property type="nucleotide sequence ID" value="NZ_QQZY01000001.1"/>
</dbReference>